<evidence type="ECO:0000256" key="3">
    <source>
        <dbReference type="ARBA" id="ARBA00023004"/>
    </source>
</evidence>
<sequence>MKKSAISVLAPALSLVLGTGSAAQEASVEMGRMIADEYCSRCHNIEPNGPFKLQTPSFAAIAKFRSKEQIRNRIVMPLHDRMPQYLDYMIGGNIDDMVAYIVSLEN</sequence>
<dbReference type="EMBL" id="JBFNXX010000014">
    <property type="protein sequence ID" value="MEW9921333.1"/>
    <property type="molecule type" value="Genomic_DNA"/>
</dbReference>
<feature type="chain" id="PRO_5045532768" evidence="5">
    <location>
        <begin position="23"/>
        <end position="106"/>
    </location>
</feature>
<proteinExistence type="predicted"/>
<evidence type="ECO:0000256" key="5">
    <source>
        <dbReference type="SAM" id="SignalP"/>
    </source>
</evidence>
<keyword evidence="5" id="KW-0732">Signal</keyword>
<evidence type="ECO:0000313" key="7">
    <source>
        <dbReference type="EMBL" id="MEW9921333.1"/>
    </source>
</evidence>
<gene>
    <name evidence="7" type="ORF">AB2B41_17110</name>
</gene>
<keyword evidence="3 4" id="KW-0408">Iron</keyword>
<dbReference type="SUPFAM" id="SSF46626">
    <property type="entry name" value="Cytochrome c"/>
    <property type="match status" value="1"/>
</dbReference>
<dbReference type="RefSeq" id="WP_367879033.1">
    <property type="nucleotide sequence ID" value="NZ_JBFNXX010000014.1"/>
</dbReference>
<evidence type="ECO:0000259" key="6">
    <source>
        <dbReference type="PROSITE" id="PS51007"/>
    </source>
</evidence>
<dbReference type="InterPro" id="IPR009056">
    <property type="entry name" value="Cyt_c-like_dom"/>
</dbReference>
<reference evidence="7 8" key="1">
    <citation type="submission" date="2024-07" db="EMBL/GenBank/DDBJ databases">
        <title>Marimonas sp.nov., isolated from tidal-flat sediment.</title>
        <authorList>
            <person name="Jayan J.N."/>
            <person name="Lee S.S."/>
        </authorList>
    </citation>
    <scope>NUCLEOTIDE SEQUENCE [LARGE SCALE GENOMIC DNA]</scope>
    <source>
        <strain evidence="7 8">MJW-29</strain>
    </source>
</reference>
<evidence type="ECO:0000256" key="1">
    <source>
        <dbReference type="ARBA" id="ARBA00022617"/>
    </source>
</evidence>
<feature type="domain" description="Cytochrome c" evidence="6">
    <location>
        <begin position="26"/>
        <end position="105"/>
    </location>
</feature>
<name>A0ABV3RRZ0_9RHOB</name>
<protein>
    <submittedName>
        <fullName evidence="7">Cytochrome c</fullName>
    </submittedName>
</protein>
<evidence type="ECO:0000256" key="4">
    <source>
        <dbReference type="PROSITE-ProRule" id="PRU00433"/>
    </source>
</evidence>
<dbReference type="InterPro" id="IPR036909">
    <property type="entry name" value="Cyt_c-like_dom_sf"/>
</dbReference>
<dbReference type="PROSITE" id="PS51007">
    <property type="entry name" value="CYTC"/>
    <property type="match status" value="1"/>
</dbReference>
<keyword evidence="1 4" id="KW-0349">Heme</keyword>
<evidence type="ECO:0000256" key="2">
    <source>
        <dbReference type="ARBA" id="ARBA00022723"/>
    </source>
</evidence>
<keyword evidence="2 4" id="KW-0479">Metal-binding</keyword>
<comment type="caution">
    <text evidence="7">The sequence shown here is derived from an EMBL/GenBank/DDBJ whole genome shotgun (WGS) entry which is preliminary data.</text>
</comment>
<organism evidence="7 8">
    <name type="scientific">Sulfitobacter sediminis</name>
    <dbReference type="NCBI Taxonomy" id="3234186"/>
    <lineage>
        <taxon>Bacteria</taxon>
        <taxon>Pseudomonadati</taxon>
        <taxon>Pseudomonadota</taxon>
        <taxon>Alphaproteobacteria</taxon>
        <taxon>Rhodobacterales</taxon>
        <taxon>Roseobacteraceae</taxon>
        <taxon>Sulfitobacter</taxon>
    </lineage>
</organism>
<evidence type="ECO:0000313" key="8">
    <source>
        <dbReference type="Proteomes" id="UP001556098"/>
    </source>
</evidence>
<accession>A0ABV3RRZ0</accession>
<keyword evidence="8" id="KW-1185">Reference proteome</keyword>
<dbReference type="Proteomes" id="UP001556098">
    <property type="component" value="Unassembled WGS sequence"/>
</dbReference>
<feature type="signal peptide" evidence="5">
    <location>
        <begin position="1"/>
        <end position="22"/>
    </location>
</feature>
<dbReference type="Gene3D" id="1.10.760.10">
    <property type="entry name" value="Cytochrome c-like domain"/>
    <property type="match status" value="1"/>
</dbReference>